<comment type="similarity">
    <text evidence="11">Belongs to the chloride channel (TC 2.A.49) family.</text>
</comment>
<keyword evidence="2 11" id="KW-0813">Transport</keyword>
<dbReference type="InterPro" id="IPR014743">
    <property type="entry name" value="Cl-channel_core"/>
</dbReference>
<dbReference type="Gene3D" id="3.10.580.10">
    <property type="entry name" value="CBS-domain"/>
    <property type="match status" value="1"/>
</dbReference>
<dbReference type="AlphaFoldDB" id="A0A836CAG3"/>
<sequence length="687" mass="74703">MSSKAVPDSHDYEPDESDVWRAHRARRARAERGAWWTVGRRVSLLRWLVTLGIGACTGLTAMLVTLSTGALTRLKFGAVRGVMEREGGPGVRALCAFCAFNVAYVAIANAMVVIEPLCAGSGIPDIKCFLNGINLLGVVKPKALVCKVVGIMFAVAGGLPAGKEGPMVHSGAVIAATISQGDACCSDSSSSQFQEFRNDREKRDFVASGAAAGVAAAFGAPIGGVLFSLEEGASFWSTRLTWRAFFCAMVTVFTLYVVKSSENLWGQQDLAKMFSFGEFGELTMGHGNYSVWELSLFVLLGCMGGLVELHCQLHAPLVLLGERDTPDRSNVLPHTEYNEVASLFFTDADTAIRQLFHFSSGALFLFWLPYTAMACITYGVAVPSGLFVPSLLSGAALGRLCGHLLHKLAGGNGALFADSGTYALIGAAAALGGMARMTISLTVILLEATGDMQYVLPLMLTLMAARWTGNVFNEGLYDIHIRLKRLPFLEDELPALAAKGEVTAGQIMTTTVKCLRPIERVGYVYDALRNTEHDCFPVVDTQTGNVLMGTVLRKCLCVLLQRRHFSPNRGYSRGERPVTFETLEKDYPRYPTIQEITIANDDRQSWLDLRPYISTAPYVIDESASMARTYRLFRTLGLRHLCVVDHRNRLVGIITRTDLSAVQLAHRLVCGGQSLADALLGVIWEAR</sequence>
<accession>A0A836CAG3</accession>
<dbReference type="Gene3D" id="1.10.3080.10">
    <property type="entry name" value="Clc chloride channel"/>
    <property type="match status" value="1"/>
</dbReference>
<dbReference type="PANTHER" id="PTHR11689">
    <property type="entry name" value="CHLORIDE CHANNEL PROTEIN CLC FAMILY MEMBER"/>
    <property type="match status" value="1"/>
</dbReference>
<feature type="domain" description="CBS" evidence="12">
    <location>
        <begin position="613"/>
        <end position="669"/>
    </location>
</feature>
<dbReference type="Pfam" id="PF00654">
    <property type="entry name" value="Voltage_CLC"/>
    <property type="match status" value="2"/>
</dbReference>
<comment type="caution">
    <text evidence="11">Lacks conserved residue(s) required for the propagation of feature annotation.</text>
</comment>
<keyword evidence="9 11" id="KW-0868">Chloride</keyword>
<dbReference type="SUPFAM" id="SSF54631">
    <property type="entry name" value="CBS-domain pair"/>
    <property type="match status" value="1"/>
</dbReference>
<reference evidence="13" key="1">
    <citation type="submission" date="2021-02" db="EMBL/GenBank/DDBJ databases">
        <title>First Annotated Genome of the Yellow-green Alga Tribonema minus.</title>
        <authorList>
            <person name="Mahan K.M."/>
        </authorList>
    </citation>
    <scope>NUCLEOTIDE SEQUENCE</scope>
    <source>
        <strain evidence="13">UTEX B ZZ1240</strain>
    </source>
</reference>
<dbReference type="OrthoDB" id="428525at2759"/>
<keyword evidence="5 11" id="KW-1133">Transmembrane helix</keyword>
<gene>
    <name evidence="13" type="ORF">JKP88DRAFT_269105</name>
</gene>
<keyword evidence="8 11" id="KW-0472">Membrane</keyword>
<evidence type="ECO:0000256" key="10">
    <source>
        <dbReference type="PROSITE-ProRule" id="PRU00703"/>
    </source>
</evidence>
<dbReference type="CDD" id="cd04591">
    <property type="entry name" value="CBS_pair_voltage-gated_CLC_euk_bac"/>
    <property type="match status" value="1"/>
</dbReference>
<feature type="transmembrane region" description="Helical" evidence="11">
    <location>
        <begin position="240"/>
        <end position="258"/>
    </location>
</feature>
<dbReference type="InterPro" id="IPR000644">
    <property type="entry name" value="CBS_dom"/>
</dbReference>
<evidence type="ECO:0000313" key="13">
    <source>
        <dbReference type="EMBL" id="KAG5178539.1"/>
    </source>
</evidence>
<evidence type="ECO:0000256" key="3">
    <source>
        <dbReference type="ARBA" id="ARBA00022692"/>
    </source>
</evidence>
<dbReference type="InterPro" id="IPR046342">
    <property type="entry name" value="CBS_dom_sf"/>
</dbReference>
<dbReference type="SUPFAM" id="SSF81340">
    <property type="entry name" value="Clc chloride channel"/>
    <property type="match status" value="1"/>
</dbReference>
<feature type="transmembrane region" description="Helical" evidence="11">
    <location>
        <begin position="91"/>
        <end position="114"/>
    </location>
</feature>
<evidence type="ECO:0000259" key="12">
    <source>
        <dbReference type="PROSITE" id="PS51371"/>
    </source>
</evidence>
<evidence type="ECO:0000256" key="2">
    <source>
        <dbReference type="ARBA" id="ARBA00022448"/>
    </source>
</evidence>
<feature type="transmembrane region" description="Helical" evidence="11">
    <location>
        <begin position="47"/>
        <end position="71"/>
    </location>
</feature>
<organism evidence="13 14">
    <name type="scientific">Tribonema minus</name>
    <dbReference type="NCBI Taxonomy" id="303371"/>
    <lineage>
        <taxon>Eukaryota</taxon>
        <taxon>Sar</taxon>
        <taxon>Stramenopiles</taxon>
        <taxon>Ochrophyta</taxon>
        <taxon>PX clade</taxon>
        <taxon>Xanthophyceae</taxon>
        <taxon>Tribonematales</taxon>
        <taxon>Tribonemataceae</taxon>
        <taxon>Tribonema</taxon>
    </lineage>
</organism>
<evidence type="ECO:0000256" key="6">
    <source>
        <dbReference type="ARBA" id="ARBA00023065"/>
    </source>
</evidence>
<evidence type="ECO:0000313" key="14">
    <source>
        <dbReference type="Proteomes" id="UP000664859"/>
    </source>
</evidence>
<dbReference type="GO" id="GO:0016020">
    <property type="term" value="C:membrane"/>
    <property type="evidence" value="ECO:0007669"/>
    <property type="project" value="UniProtKB-SubCell"/>
</dbReference>
<evidence type="ECO:0000256" key="9">
    <source>
        <dbReference type="ARBA" id="ARBA00023214"/>
    </source>
</evidence>
<evidence type="ECO:0000256" key="11">
    <source>
        <dbReference type="RuleBase" id="RU361221"/>
    </source>
</evidence>
<dbReference type="PANTHER" id="PTHR11689:SF136">
    <property type="entry name" value="H(+)_CL(-) EXCHANGE TRANSPORTER 7"/>
    <property type="match status" value="1"/>
</dbReference>
<name>A0A836CAG3_9STRA</name>
<dbReference type="InterPro" id="IPR051280">
    <property type="entry name" value="Cl-channel/antiporter"/>
</dbReference>
<proteinExistence type="inferred from homology"/>
<dbReference type="EMBL" id="JAFCMP010000514">
    <property type="protein sequence ID" value="KAG5178539.1"/>
    <property type="molecule type" value="Genomic_DNA"/>
</dbReference>
<keyword evidence="6 11" id="KW-0406">Ion transport</keyword>
<feature type="transmembrane region" description="Helical" evidence="11">
    <location>
        <begin position="205"/>
        <end position="228"/>
    </location>
</feature>
<keyword evidence="4" id="KW-0677">Repeat</keyword>
<keyword evidence="3 11" id="KW-0812">Transmembrane</keyword>
<evidence type="ECO:0000256" key="8">
    <source>
        <dbReference type="ARBA" id="ARBA00023136"/>
    </source>
</evidence>
<keyword evidence="7 10" id="KW-0129">CBS domain</keyword>
<dbReference type="Pfam" id="PF00571">
    <property type="entry name" value="CBS"/>
    <property type="match status" value="1"/>
</dbReference>
<feature type="transmembrane region" description="Helical" evidence="11">
    <location>
        <begin position="422"/>
        <end position="446"/>
    </location>
</feature>
<evidence type="ECO:0000256" key="1">
    <source>
        <dbReference type="ARBA" id="ARBA00004141"/>
    </source>
</evidence>
<dbReference type="Proteomes" id="UP000664859">
    <property type="component" value="Unassembled WGS sequence"/>
</dbReference>
<comment type="subcellular location">
    <subcellularLocation>
        <location evidence="1 11">Membrane</location>
        <topology evidence="1 11">Multi-pass membrane protein</topology>
    </subcellularLocation>
</comment>
<evidence type="ECO:0000256" key="4">
    <source>
        <dbReference type="ARBA" id="ARBA00022737"/>
    </source>
</evidence>
<dbReference type="SMART" id="SM00116">
    <property type="entry name" value="CBS"/>
    <property type="match status" value="2"/>
</dbReference>
<feature type="transmembrane region" description="Helical" evidence="11">
    <location>
        <begin position="362"/>
        <end position="381"/>
    </location>
</feature>
<dbReference type="PRINTS" id="PR00762">
    <property type="entry name" value="CLCHANNEL"/>
</dbReference>
<dbReference type="FunFam" id="1.10.3080.10:FF:000014">
    <property type="entry name" value="Chloride channel protein"/>
    <property type="match status" value="1"/>
</dbReference>
<dbReference type="PROSITE" id="PS51371">
    <property type="entry name" value="CBS"/>
    <property type="match status" value="1"/>
</dbReference>
<dbReference type="InterPro" id="IPR001807">
    <property type="entry name" value="ClC"/>
</dbReference>
<evidence type="ECO:0000256" key="5">
    <source>
        <dbReference type="ARBA" id="ARBA00022989"/>
    </source>
</evidence>
<keyword evidence="14" id="KW-1185">Reference proteome</keyword>
<evidence type="ECO:0000256" key="7">
    <source>
        <dbReference type="ARBA" id="ARBA00023122"/>
    </source>
</evidence>
<protein>
    <recommendedName>
        <fullName evidence="11">Chloride channel protein</fullName>
    </recommendedName>
</protein>
<comment type="caution">
    <text evidence="13">The sequence shown here is derived from an EMBL/GenBank/DDBJ whole genome shotgun (WGS) entry which is preliminary data.</text>
</comment>
<dbReference type="GO" id="GO:0005254">
    <property type="term" value="F:chloride channel activity"/>
    <property type="evidence" value="ECO:0007669"/>
    <property type="project" value="UniProtKB-UniRule"/>
</dbReference>